<protein>
    <submittedName>
        <fullName evidence="1">Uncharacterized protein</fullName>
    </submittedName>
</protein>
<evidence type="ECO:0000313" key="1">
    <source>
        <dbReference type="EMBL" id="WNG44085.1"/>
    </source>
</evidence>
<dbReference type="RefSeq" id="WP_395816207.1">
    <property type="nucleotide sequence ID" value="NZ_CP043494.1"/>
</dbReference>
<sequence>MPLSAEQLLTLARNYFRSDREYENKPESAPEHIRLCELWEQKLKKLDQWWAFLDELEKELPDFTIGDGTATANTSFRCSAYAPGNRQVVVGCVSILAPVYTVYGVQYEYSGDKRIGHKVFLDSLPPEMRRPAEVIARKLEATFEVRALPHELAQTRIPLIVDWKEPPDTTLFHALFTSEPQSIA</sequence>
<dbReference type="Proteomes" id="UP001611383">
    <property type="component" value="Chromosome"/>
</dbReference>
<organism evidence="1 2">
    <name type="scientific">Archangium minus</name>
    <dbReference type="NCBI Taxonomy" id="83450"/>
    <lineage>
        <taxon>Bacteria</taxon>
        <taxon>Pseudomonadati</taxon>
        <taxon>Myxococcota</taxon>
        <taxon>Myxococcia</taxon>
        <taxon>Myxococcales</taxon>
        <taxon>Cystobacterineae</taxon>
        <taxon>Archangiaceae</taxon>
        <taxon>Archangium</taxon>
    </lineage>
</organism>
<proteinExistence type="predicted"/>
<name>A0ABY9WNP2_9BACT</name>
<reference evidence="1 2" key="1">
    <citation type="submission" date="2019-08" db="EMBL/GenBank/DDBJ databases">
        <title>Archangium and Cystobacter genomes.</title>
        <authorList>
            <person name="Chen I.-C.K."/>
            <person name="Wielgoss S."/>
        </authorList>
    </citation>
    <scope>NUCLEOTIDE SEQUENCE [LARGE SCALE GENOMIC DNA]</scope>
    <source>
        <strain evidence="1 2">Cbm 6</strain>
    </source>
</reference>
<keyword evidence="2" id="KW-1185">Reference proteome</keyword>
<gene>
    <name evidence="1" type="ORF">F0U60_08215</name>
</gene>
<evidence type="ECO:0000313" key="2">
    <source>
        <dbReference type="Proteomes" id="UP001611383"/>
    </source>
</evidence>
<dbReference type="EMBL" id="CP043494">
    <property type="protein sequence ID" value="WNG44085.1"/>
    <property type="molecule type" value="Genomic_DNA"/>
</dbReference>
<accession>A0ABY9WNP2</accession>